<keyword evidence="3" id="KW-0653">Protein transport</keyword>
<dbReference type="Pfam" id="PF00514">
    <property type="entry name" value="Arm"/>
    <property type="match status" value="3"/>
</dbReference>
<feature type="compositionally biased region" description="Polar residues" evidence="5">
    <location>
        <begin position="49"/>
        <end position="58"/>
    </location>
</feature>
<evidence type="ECO:0000256" key="1">
    <source>
        <dbReference type="ARBA" id="ARBA00010394"/>
    </source>
</evidence>
<evidence type="ECO:0000313" key="7">
    <source>
        <dbReference type="Proteomes" id="UP000747542"/>
    </source>
</evidence>
<comment type="caution">
    <text evidence="6">The sequence shown here is derived from an EMBL/GenBank/DDBJ whole genome shotgun (WGS) entry which is preliminary data.</text>
</comment>
<reference evidence="6" key="1">
    <citation type="journal article" date="2021" name="Sci. Adv.">
        <title>The American lobster genome reveals insights on longevity, neural, and immune adaptations.</title>
        <authorList>
            <person name="Polinski J.M."/>
            <person name="Zimin A.V."/>
            <person name="Clark K.F."/>
            <person name="Kohn A.B."/>
            <person name="Sadowski N."/>
            <person name="Timp W."/>
            <person name="Ptitsyn A."/>
            <person name="Khanna P."/>
            <person name="Romanova D.Y."/>
            <person name="Williams P."/>
            <person name="Greenwood S.J."/>
            <person name="Moroz L.L."/>
            <person name="Walt D.R."/>
            <person name="Bodnar A.G."/>
        </authorList>
    </citation>
    <scope>NUCLEOTIDE SEQUENCE</scope>
    <source>
        <strain evidence="6">GMGI-L3</strain>
    </source>
</reference>
<proteinExistence type="inferred from homology"/>
<evidence type="ECO:0000256" key="3">
    <source>
        <dbReference type="ARBA" id="ARBA00022927"/>
    </source>
</evidence>
<feature type="repeat" description="ARM" evidence="4">
    <location>
        <begin position="213"/>
        <end position="248"/>
    </location>
</feature>
<comment type="similarity">
    <text evidence="1">Belongs to the importin alpha family.</text>
</comment>
<dbReference type="PROSITE" id="PS50176">
    <property type="entry name" value="ARM_REPEAT"/>
    <property type="match status" value="1"/>
</dbReference>
<dbReference type="InterPro" id="IPR011989">
    <property type="entry name" value="ARM-like"/>
</dbReference>
<gene>
    <name evidence="6" type="primary">Knpa-L</name>
    <name evidence="6" type="ORF">Hamer_G018162</name>
</gene>
<evidence type="ECO:0000256" key="2">
    <source>
        <dbReference type="ARBA" id="ARBA00022448"/>
    </source>
</evidence>
<dbReference type="Proteomes" id="UP000747542">
    <property type="component" value="Unassembled WGS sequence"/>
</dbReference>
<dbReference type="AlphaFoldDB" id="A0A8J5J9D9"/>
<dbReference type="EMBL" id="JAHLQT010044460">
    <property type="protein sequence ID" value="KAG7154426.1"/>
    <property type="molecule type" value="Genomic_DNA"/>
</dbReference>
<dbReference type="InterPro" id="IPR016024">
    <property type="entry name" value="ARM-type_fold"/>
</dbReference>
<dbReference type="InterPro" id="IPR000225">
    <property type="entry name" value="Armadillo"/>
</dbReference>
<dbReference type="SMART" id="SM00185">
    <property type="entry name" value="ARM"/>
    <property type="match status" value="6"/>
</dbReference>
<accession>A0A8J5J9D9</accession>
<sequence>MSFSSTSALRRRGKDIKPSNLAMDMESIRARRAKLEGILNTMRPPPLTKDSTSLSQPSLLRAGGAGGKGVVGAWPRRRHSSDTHRTFSDPLSIQPLPHMSTMTPYNPPLPSIGKRRETSSELSSLAPSRQPDASLPENREKRPVTGRSRGSEAETEEEDNDPEDLKYTQATLQEIVKGIGSNSRERRLKNTVRARKLLSIEDSPPIGDFLKAGILSPLIPHLQQEDEATLQFEATWALTNLAAGNSEQTGAVVVQAKLSIHLTLFLPPHTPDGGSVPILINLLRCKTIIVKEQAAWALGNIVGDCQEYRNHVVREGVTGPLLDTLKDVNRKPAPVTLVRVVTWVFAVTSKSSKSPELARLPQCQQIKENRNFKAHKVDALWAVGYISDQDENRIQEVISAGVVSSLIHHLGSGEKQKIAPALRAIGNIATGDDDQTNVVLDAGVLPLLGHLLKNGHHNAKKEAAWALSNITAGNRSQIQRTFLDVQREATWALGNLTAGGNPEQLEFLVDAGGVSAFLKVLAGGEASLITVALDSLNNMLKVVSGKGVERLEVLQQFVNTGISDKATQILKTYFQEDEAPCQSEEEDLGGESGDEK</sequence>
<dbReference type="GO" id="GO:0015031">
    <property type="term" value="P:protein transport"/>
    <property type="evidence" value="ECO:0007669"/>
    <property type="project" value="UniProtKB-KW"/>
</dbReference>
<evidence type="ECO:0000313" key="6">
    <source>
        <dbReference type="EMBL" id="KAG7154426.1"/>
    </source>
</evidence>
<feature type="region of interest" description="Disordered" evidence="5">
    <location>
        <begin position="1"/>
        <end position="25"/>
    </location>
</feature>
<feature type="region of interest" description="Disordered" evidence="5">
    <location>
        <begin position="39"/>
        <end position="164"/>
    </location>
</feature>
<dbReference type="PANTHER" id="PTHR23316">
    <property type="entry name" value="IMPORTIN ALPHA"/>
    <property type="match status" value="1"/>
</dbReference>
<feature type="compositionally biased region" description="Acidic residues" evidence="5">
    <location>
        <begin position="153"/>
        <end position="162"/>
    </location>
</feature>
<keyword evidence="7" id="KW-1185">Reference proteome</keyword>
<organism evidence="6 7">
    <name type="scientific">Homarus americanus</name>
    <name type="common">American lobster</name>
    <dbReference type="NCBI Taxonomy" id="6706"/>
    <lineage>
        <taxon>Eukaryota</taxon>
        <taxon>Metazoa</taxon>
        <taxon>Ecdysozoa</taxon>
        <taxon>Arthropoda</taxon>
        <taxon>Crustacea</taxon>
        <taxon>Multicrustacea</taxon>
        <taxon>Malacostraca</taxon>
        <taxon>Eumalacostraca</taxon>
        <taxon>Eucarida</taxon>
        <taxon>Decapoda</taxon>
        <taxon>Pleocyemata</taxon>
        <taxon>Astacidea</taxon>
        <taxon>Nephropoidea</taxon>
        <taxon>Nephropidae</taxon>
        <taxon>Homarus</taxon>
    </lineage>
</organism>
<name>A0A8J5J9D9_HOMAM</name>
<dbReference type="SUPFAM" id="SSF48371">
    <property type="entry name" value="ARM repeat"/>
    <property type="match status" value="1"/>
</dbReference>
<protein>
    <submittedName>
        <fullName evidence="6">Importin subunit alpha-like</fullName>
    </submittedName>
</protein>
<dbReference type="Gene3D" id="1.25.10.10">
    <property type="entry name" value="Leucine-rich Repeat Variant"/>
    <property type="match status" value="1"/>
</dbReference>
<evidence type="ECO:0000256" key="5">
    <source>
        <dbReference type="SAM" id="MobiDB-lite"/>
    </source>
</evidence>
<evidence type="ECO:0000256" key="4">
    <source>
        <dbReference type="PROSITE-ProRule" id="PRU00259"/>
    </source>
</evidence>
<keyword evidence="2" id="KW-0813">Transport</keyword>